<accession>A0AAJ0AAS5</accession>
<dbReference type="RefSeq" id="XP_060424416.1">
    <property type="nucleotide sequence ID" value="XM_060572932.1"/>
</dbReference>
<evidence type="ECO:0000256" key="1">
    <source>
        <dbReference type="SAM" id="MobiDB-lite"/>
    </source>
</evidence>
<gene>
    <name evidence="2" type="ORF">BDP55DRAFT_636792</name>
</gene>
<name>A0AAJ0AAS5_9PEZI</name>
<proteinExistence type="predicted"/>
<dbReference type="PROSITE" id="PS51257">
    <property type="entry name" value="PROKAR_LIPOPROTEIN"/>
    <property type="match status" value="1"/>
</dbReference>
<dbReference type="Proteomes" id="UP001224890">
    <property type="component" value="Unassembled WGS sequence"/>
</dbReference>
<organism evidence="2 3">
    <name type="scientific">Colletotrichum godetiae</name>
    <dbReference type="NCBI Taxonomy" id="1209918"/>
    <lineage>
        <taxon>Eukaryota</taxon>
        <taxon>Fungi</taxon>
        <taxon>Dikarya</taxon>
        <taxon>Ascomycota</taxon>
        <taxon>Pezizomycotina</taxon>
        <taxon>Sordariomycetes</taxon>
        <taxon>Hypocreomycetidae</taxon>
        <taxon>Glomerellales</taxon>
        <taxon>Glomerellaceae</taxon>
        <taxon>Colletotrichum</taxon>
        <taxon>Colletotrichum acutatum species complex</taxon>
    </lineage>
</organism>
<reference evidence="2" key="1">
    <citation type="submission" date="2021-06" db="EMBL/GenBank/DDBJ databases">
        <title>Comparative genomics, transcriptomics and evolutionary studies reveal genomic signatures of adaptation to plant cell wall in hemibiotrophic fungi.</title>
        <authorList>
            <consortium name="DOE Joint Genome Institute"/>
            <person name="Baroncelli R."/>
            <person name="Diaz J.F."/>
            <person name="Benocci T."/>
            <person name="Peng M."/>
            <person name="Battaglia E."/>
            <person name="Haridas S."/>
            <person name="Andreopoulos W."/>
            <person name="Labutti K."/>
            <person name="Pangilinan J."/>
            <person name="Floch G.L."/>
            <person name="Makela M.R."/>
            <person name="Henrissat B."/>
            <person name="Grigoriev I.V."/>
            <person name="Crouch J.A."/>
            <person name="De Vries R.P."/>
            <person name="Sukno S.A."/>
            <person name="Thon M.R."/>
        </authorList>
    </citation>
    <scope>NUCLEOTIDE SEQUENCE</scope>
    <source>
        <strain evidence="2">CBS 193.32</strain>
    </source>
</reference>
<evidence type="ECO:0000313" key="2">
    <source>
        <dbReference type="EMBL" id="KAK1659652.1"/>
    </source>
</evidence>
<sequence>MQRPTSLDLQVTLPLPCTSTCSCTGTWGVSGHEPLLGYDRGRDTVVAPAPHPHAAGTHPPSTLRRRYQVLRCTSRGRHGHAPEPRRTSRAAPRNLRAESGRKQTEVAHVWNAANPQTIHHSAPPTNTVTIPSVFLGGGAGPDLVASLSKYCVPGPCPRQPHDAARNSPSPPLTYTQPQVNPSPCPRLMALICVKVSKLAGCSCAPRHVRSPECQS</sequence>
<keyword evidence="3" id="KW-1185">Reference proteome</keyword>
<dbReference type="AlphaFoldDB" id="A0AAJ0AAS5"/>
<protein>
    <submittedName>
        <fullName evidence="2">Uncharacterized protein</fullName>
    </submittedName>
</protein>
<feature type="region of interest" description="Disordered" evidence="1">
    <location>
        <begin position="157"/>
        <end position="177"/>
    </location>
</feature>
<comment type="caution">
    <text evidence="2">The sequence shown here is derived from an EMBL/GenBank/DDBJ whole genome shotgun (WGS) entry which is preliminary data.</text>
</comment>
<feature type="region of interest" description="Disordered" evidence="1">
    <location>
        <begin position="74"/>
        <end position="103"/>
    </location>
</feature>
<dbReference type="EMBL" id="JAHMHR010000058">
    <property type="protein sequence ID" value="KAK1659652.1"/>
    <property type="molecule type" value="Genomic_DNA"/>
</dbReference>
<dbReference type="GeneID" id="85457458"/>
<evidence type="ECO:0000313" key="3">
    <source>
        <dbReference type="Proteomes" id="UP001224890"/>
    </source>
</evidence>